<proteinExistence type="predicted"/>
<keyword evidence="2" id="KW-0547">Nucleotide-binding</keyword>
<accession>A0A7J7P7A4</accession>
<dbReference type="Pfam" id="PF25019">
    <property type="entry name" value="LRR_R13L1-DRL21"/>
    <property type="match status" value="1"/>
</dbReference>
<comment type="caution">
    <text evidence="6">The sequence shown here is derived from an EMBL/GenBank/DDBJ whole genome shotgun (WGS) entry which is preliminary data.</text>
</comment>
<evidence type="ECO:0000313" key="6">
    <source>
        <dbReference type="EMBL" id="KAF6175316.1"/>
    </source>
</evidence>
<evidence type="ECO:0000313" key="7">
    <source>
        <dbReference type="Proteomes" id="UP000541444"/>
    </source>
</evidence>
<keyword evidence="3" id="KW-0611">Plant defense</keyword>
<dbReference type="PANTHER" id="PTHR47186">
    <property type="entry name" value="LEUCINE-RICH REPEAT-CONTAINING PROTEIN 57"/>
    <property type="match status" value="1"/>
</dbReference>
<name>A0A7J7P7A4_9MAGN</name>
<dbReference type="GO" id="GO:0006952">
    <property type="term" value="P:defense response"/>
    <property type="evidence" value="ECO:0007669"/>
    <property type="project" value="UniProtKB-KW"/>
</dbReference>
<keyword evidence="7" id="KW-1185">Reference proteome</keyword>
<dbReference type="Proteomes" id="UP000541444">
    <property type="component" value="Unassembled WGS sequence"/>
</dbReference>
<dbReference type="GO" id="GO:0000166">
    <property type="term" value="F:nucleotide binding"/>
    <property type="evidence" value="ECO:0007669"/>
    <property type="project" value="UniProtKB-KW"/>
</dbReference>
<evidence type="ECO:0000256" key="1">
    <source>
        <dbReference type="ARBA" id="ARBA00022737"/>
    </source>
</evidence>
<organism evidence="6 7">
    <name type="scientific">Kingdonia uniflora</name>
    <dbReference type="NCBI Taxonomy" id="39325"/>
    <lineage>
        <taxon>Eukaryota</taxon>
        <taxon>Viridiplantae</taxon>
        <taxon>Streptophyta</taxon>
        <taxon>Embryophyta</taxon>
        <taxon>Tracheophyta</taxon>
        <taxon>Spermatophyta</taxon>
        <taxon>Magnoliopsida</taxon>
        <taxon>Ranunculales</taxon>
        <taxon>Circaeasteraceae</taxon>
        <taxon>Kingdonia</taxon>
    </lineage>
</organism>
<dbReference type="Pfam" id="PF18052">
    <property type="entry name" value="Rx_N"/>
    <property type="match status" value="1"/>
</dbReference>
<dbReference type="InterPro" id="IPR041118">
    <property type="entry name" value="Rx_N"/>
</dbReference>
<protein>
    <recommendedName>
        <fullName evidence="8">Rx N-terminal domain-containing protein</fullName>
    </recommendedName>
</protein>
<evidence type="ECO:0008006" key="8">
    <source>
        <dbReference type="Google" id="ProtNLM"/>
    </source>
</evidence>
<reference evidence="6 7" key="1">
    <citation type="journal article" date="2020" name="IScience">
        <title>Genome Sequencing of the Endangered Kingdonia uniflora (Circaeasteraceae, Ranunculales) Reveals Potential Mechanisms of Evolutionary Specialization.</title>
        <authorList>
            <person name="Sun Y."/>
            <person name="Deng T."/>
            <person name="Zhang A."/>
            <person name="Moore M.J."/>
            <person name="Landis J.B."/>
            <person name="Lin N."/>
            <person name="Zhang H."/>
            <person name="Zhang X."/>
            <person name="Huang J."/>
            <person name="Zhang X."/>
            <person name="Sun H."/>
            <person name="Wang H."/>
        </authorList>
    </citation>
    <scope>NUCLEOTIDE SEQUENCE [LARGE SCALE GENOMIC DNA]</scope>
    <source>
        <strain evidence="6">TB1705</strain>
        <tissue evidence="6">Leaf</tissue>
    </source>
</reference>
<evidence type="ECO:0000256" key="2">
    <source>
        <dbReference type="ARBA" id="ARBA00022741"/>
    </source>
</evidence>
<keyword evidence="1" id="KW-0677">Repeat</keyword>
<feature type="domain" description="R13L1/DRL21-like LRR repeat region" evidence="5">
    <location>
        <begin position="314"/>
        <end position="439"/>
    </location>
</feature>
<dbReference type="Gene3D" id="1.20.5.4130">
    <property type="match status" value="1"/>
</dbReference>
<dbReference type="SUPFAM" id="SSF52058">
    <property type="entry name" value="L domain-like"/>
    <property type="match status" value="1"/>
</dbReference>
<dbReference type="InterPro" id="IPR032675">
    <property type="entry name" value="LRR_dom_sf"/>
</dbReference>
<dbReference type="EMBL" id="JACGCM010000192">
    <property type="protein sequence ID" value="KAF6175316.1"/>
    <property type="molecule type" value="Genomic_DNA"/>
</dbReference>
<evidence type="ECO:0000259" key="5">
    <source>
        <dbReference type="Pfam" id="PF25019"/>
    </source>
</evidence>
<evidence type="ECO:0000259" key="4">
    <source>
        <dbReference type="Pfam" id="PF18052"/>
    </source>
</evidence>
<feature type="domain" description="Disease resistance N-terminal" evidence="4">
    <location>
        <begin position="5"/>
        <end position="74"/>
    </location>
</feature>
<dbReference type="InterPro" id="IPR056789">
    <property type="entry name" value="LRR_R13L1-DRL21"/>
</dbReference>
<gene>
    <name evidence="6" type="ORF">GIB67_021821</name>
</gene>
<dbReference type="OrthoDB" id="2018313at2759"/>
<dbReference type="Gene3D" id="3.80.10.10">
    <property type="entry name" value="Ribonuclease Inhibitor"/>
    <property type="match status" value="1"/>
</dbReference>
<dbReference type="AlphaFoldDB" id="A0A7J7P7A4"/>
<evidence type="ECO:0000256" key="3">
    <source>
        <dbReference type="ARBA" id="ARBA00022821"/>
    </source>
</evidence>
<dbReference type="PANTHER" id="PTHR47186:SF30">
    <property type="entry name" value="EF-HAND DOMAIN-CONTAINING PROTEIN"/>
    <property type="match status" value="1"/>
</dbReference>
<sequence>MAEAIVSMALDGLGSFLRQEIEKEVTMVAGVQEEIEKLTKTLTSIQAVHHDADRKRVQDERVKVWLENLKEFFCVIKWGKRLSEKLDSIPHDKDNYGHAYSMEAQLKSYEPVATAMFSGSNSNSVYSSLWLSTVYGSNSNSVCSSLWLSTVYGSNSKEQQAAVTQFLFVGLAAQVRVATVTQLLQQFQAGFVTERNRSSSSNGKKYTAAAVRARDSELRQVSLQKETAAAVATERSNTAAAVRARDSELRIKQDSRSNDPWAIRLPEELRKLVKLRHLELNYTDALECLPKGIEELKDLQTLSEFATSREGCQLRELSNLNNLRGFLGIANIRGGSKECISDANLQSKEHLRRLGLWFVEDAYEGKRNDDASAIELFEPHPNLEELGIRYYGGSEFPNWMEFQSSSIMLRRLALCKCRNLEVLPHLSTLESLQSLFLRELDSMLPMGLFNGFEASPRTVAYPNLKELTIINMNHWKEWVMETSSEDINVMPLLRDLHIYYCPMLMSVPHQILSQSVRILFIKNCPELTISVILEGDAGSLSRSLPFKDNISLKVMYIQNSPHSTFPQGLSQLKALQTLKVVECKSLMCIPDELQHHTSLLKLFIGGGMDLTADLLCVRSRRRHWHQLYTKIHRALYFVRCGCLGVLFSCDHCCLSLRRRIAHGTKF</sequence>